<feature type="non-terminal residue" evidence="1">
    <location>
        <position position="1"/>
    </location>
</feature>
<evidence type="ECO:0000313" key="1">
    <source>
        <dbReference type="EMBL" id="EQD79025.1"/>
    </source>
</evidence>
<sequence length="356" mass="40812">NEIKDESQDLEILVKILSLSKKERNSEKGSSIYHYGLMGDETGVIPFTAWNISSMVREKDIVEIKKAYSKKYNDKIRVYFDDKTEFAPKPEIDIEVKRTYTYEKIRNLGSGEKYVVMEGILHDEKEKEFISNGEKRKMYSYVIEDETGSVRLSSFGRKLPMGKGIRLEGVKVEEFNGRINASVGEKAEFHEIELKVETGNKFSYISEIKNPISGIYVVGFGISFGEKSGLIKRCKECKKKMDDERCEEHPEAKFSYDLFVYFNIDDGTGYVSVTSGFEPIKSISGIKNEELENERRPPLKKEIFERIEKSLMGKALKVEGNLSKNTMGMSLRASMISLIDDKMNKNIKNIMEAEFL</sequence>
<gene>
    <name evidence="1" type="ORF">B1A_01957</name>
</gene>
<dbReference type="CDD" id="cd04491">
    <property type="entry name" value="SoSSB_OBF"/>
    <property type="match status" value="1"/>
</dbReference>
<comment type="caution">
    <text evidence="1">The sequence shown here is derived from an EMBL/GenBank/DDBJ whole genome shotgun (WGS) entry which is preliminary data.</text>
</comment>
<dbReference type="EMBL" id="AUZX01001465">
    <property type="protein sequence ID" value="EQD79025.1"/>
    <property type="molecule type" value="Genomic_DNA"/>
</dbReference>
<accession>T1DA27</accession>
<dbReference type="AlphaFoldDB" id="T1DA27"/>
<reference evidence="1" key="1">
    <citation type="submission" date="2013-08" db="EMBL/GenBank/DDBJ databases">
        <authorList>
            <person name="Mendez C."/>
            <person name="Richter M."/>
            <person name="Ferrer M."/>
            <person name="Sanchez J."/>
        </authorList>
    </citation>
    <scope>NUCLEOTIDE SEQUENCE</scope>
</reference>
<dbReference type="Gene3D" id="2.40.50.140">
    <property type="entry name" value="Nucleic acid-binding proteins"/>
    <property type="match status" value="2"/>
</dbReference>
<dbReference type="InterPro" id="IPR012340">
    <property type="entry name" value="NA-bd_OB-fold"/>
</dbReference>
<name>T1DA27_9ZZZZ</name>
<organism evidence="1">
    <name type="scientific">mine drainage metagenome</name>
    <dbReference type="NCBI Taxonomy" id="410659"/>
    <lineage>
        <taxon>unclassified sequences</taxon>
        <taxon>metagenomes</taxon>
        <taxon>ecological metagenomes</taxon>
    </lineage>
</organism>
<reference evidence="1" key="2">
    <citation type="journal article" date="2014" name="ISME J.">
        <title>Microbial stratification in low pH oxic and suboxic macroscopic growths along an acid mine drainage.</title>
        <authorList>
            <person name="Mendez-Garcia C."/>
            <person name="Mesa V."/>
            <person name="Sprenger R.R."/>
            <person name="Richter M."/>
            <person name="Diez M.S."/>
            <person name="Solano J."/>
            <person name="Bargiela R."/>
            <person name="Golyshina O.V."/>
            <person name="Manteca A."/>
            <person name="Ramos J.L."/>
            <person name="Gallego J.R."/>
            <person name="Llorente I."/>
            <person name="Martins Dos Santos V.A."/>
            <person name="Jensen O.N."/>
            <person name="Pelaez A.I."/>
            <person name="Sanchez J."/>
            <person name="Ferrer M."/>
        </authorList>
    </citation>
    <scope>NUCLEOTIDE SEQUENCE</scope>
</reference>
<proteinExistence type="predicted"/>
<protein>
    <submittedName>
        <fullName evidence="1">Replication factor A</fullName>
    </submittedName>
</protein>
<dbReference type="SUPFAM" id="SSF50249">
    <property type="entry name" value="Nucleic acid-binding proteins"/>
    <property type="match status" value="3"/>
</dbReference>